<name>A0A8D8ZC94_9HEMI</name>
<dbReference type="AlphaFoldDB" id="A0A8D8ZC94"/>
<reference evidence="2" key="1">
    <citation type="submission" date="2021-05" db="EMBL/GenBank/DDBJ databases">
        <authorList>
            <person name="Alioto T."/>
            <person name="Alioto T."/>
            <person name="Gomez Garrido J."/>
        </authorList>
    </citation>
    <scope>NUCLEOTIDE SEQUENCE</scope>
</reference>
<feature type="compositionally biased region" description="Basic residues" evidence="1">
    <location>
        <begin position="85"/>
        <end position="106"/>
    </location>
</feature>
<evidence type="ECO:0000256" key="1">
    <source>
        <dbReference type="SAM" id="MobiDB-lite"/>
    </source>
</evidence>
<proteinExistence type="predicted"/>
<organism evidence="2">
    <name type="scientific">Cacopsylla melanoneura</name>
    <dbReference type="NCBI Taxonomy" id="428564"/>
    <lineage>
        <taxon>Eukaryota</taxon>
        <taxon>Metazoa</taxon>
        <taxon>Ecdysozoa</taxon>
        <taxon>Arthropoda</taxon>
        <taxon>Hexapoda</taxon>
        <taxon>Insecta</taxon>
        <taxon>Pterygota</taxon>
        <taxon>Neoptera</taxon>
        <taxon>Paraneoptera</taxon>
        <taxon>Hemiptera</taxon>
        <taxon>Sternorrhyncha</taxon>
        <taxon>Psylloidea</taxon>
        <taxon>Psyllidae</taxon>
        <taxon>Psyllinae</taxon>
        <taxon>Cacopsylla</taxon>
    </lineage>
</organism>
<sequence>MKYHHKIRTVTLRRTSQLGACSMRSLALDHVEHNIPIHMASIPKCKDCKDHNYIPIPTSHLTLTHRKGYGFMEDSTTVQIQIPKSRSRSKRSTGFRRPFQHKVSAH</sequence>
<dbReference type="EMBL" id="HBUF01486538">
    <property type="protein sequence ID" value="CAG6745188.1"/>
    <property type="molecule type" value="Transcribed_RNA"/>
</dbReference>
<protein>
    <submittedName>
        <fullName evidence="2">Uncharacterized protein</fullName>
    </submittedName>
</protein>
<feature type="region of interest" description="Disordered" evidence="1">
    <location>
        <begin position="79"/>
        <end position="106"/>
    </location>
</feature>
<evidence type="ECO:0000313" key="2">
    <source>
        <dbReference type="EMBL" id="CAG6745188.1"/>
    </source>
</evidence>
<accession>A0A8D8ZC94</accession>